<reference evidence="2" key="1">
    <citation type="submission" date="2016-11" db="EMBL/GenBank/DDBJ databases">
        <authorList>
            <person name="Shukria A."/>
            <person name="Stevens D.C."/>
        </authorList>
    </citation>
    <scope>NUCLEOTIDE SEQUENCE [LARGE SCALE GENOMIC DNA]</scope>
    <source>
        <strain evidence="2">Cbfe23</strain>
    </source>
</reference>
<gene>
    <name evidence="1" type="ORF">BON30_03045</name>
</gene>
<evidence type="ECO:0008006" key="3">
    <source>
        <dbReference type="Google" id="ProtNLM"/>
    </source>
</evidence>
<accession>A0A1L9BIR9</accession>
<dbReference type="EMBL" id="MPIN01000001">
    <property type="protein sequence ID" value="OJH42204.1"/>
    <property type="molecule type" value="Genomic_DNA"/>
</dbReference>
<dbReference type="AlphaFoldDB" id="A0A1L9BIR9"/>
<evidence type="ECO:0000313" key="2">
    <source>
        <dbReference type="Proteomes" id="UP000182229"/>
    </source>
</evidence>
<proteinExistence type="predicted"/>
<evidence type="ECO:0000313" key="1">
    <source>
        <dbReference type="EMBL" id="OJH42204.1"/>
    </source>
</evidence>
<dbReference type="Proteomes" id="UP000182229">
    <property type="component" value="Unassembled WGS sequence"/>
</dbReference>
<reference evidence="1 2" key="2">
    <citation type="submission" date="2016-12" db="EMBL/GenBank/DDBJ databases">
        <title>Draft Genome Sequence of Cystobacter ferrugineus Strain Cbfe23.</title>
        <authorList>
            <person name="Akbar S."/>
            <person name="Dowd S.E."/>
            <person name="Stevens D.C."/>
        </authorList>
    </citation>
    <scope>NUCLEOTIDE SEQUENCE [LARGE SCALE GENOMIC DNA]</scope>
    <source>
        <strain evidence="1 2">Cbfe23</strain>
    </source>
</reference>
<protein>
    <recommendedName>
        <fullName evidence="3">CAAX protease</fullName>
    </recommendedName>
</protein>
<dbReference type="RefSeq" id="WP_071896293.1">
    <property type="nucleotide sequence ID" value="NZ_MPIN01000001.1"/>
</dbReference>
<name>A0A1L9BIR9_9BACT</name>
<comment type="caution">
    <text evidence="1">The sequence shown here is derived from an EMBL/GenBank/DDBJ whole genome shotgun (WGS) entry which is preliminary data.</text>
</comment>
<keyword evidence="2" id="KW-1185">Reference proteome</keyword>
<sequence length="200" mass="23287">MSPSDTPRVLIGRYRWNVALSMSLCGPLGYLEVAFRNSLHEALTASKGTPTWYDLTPAWLSSREQRAIAAAKTELGNRGMPLEPGRLVAELSFGFWTSLLSRSYEQVIWPWLLKPVFPHMPRRERTRQRVADRMHQVRKLRNRVFHHEPIWRWPDLPQRYAELGETIGWFEPELSRILPDAHTFNEVHARGSTAFEVDVR</sequence>
<dbReference type="OrthoDB" id="9813050at2"/>
<dbReference type="STRING" id="83449.BON30_03045"/>
<organism evidence="1 2">
    <name type="scientific">Cystobacter ferrugineus</name>
    <dbReference type="NCBI Taxonomy" id="83449"/>
    <lineage>
        <taxon>Bacteria</taxon>
        <taxon>Pseudomonadati</taxon>
        <taxon>Myxococcota</taxon>
        <taxon>Myxococcia</taxon>
        <taxon>Myxococcales</taxon>
        <taxon>Cystobacterineae</taxon>
        <taxon>Archangiaceae</taxon>
        <taxon>Cystobacter</taxon>
    </lineage>
</organism>